<dbReference type="SUPFAM" id="SSF54862">
    <property type="entry name" value="4Fe-4S ferredoxins"/>
    <property type="match status" value="1"/>
</dbReference>
<evidence type="ECO:0000259" key="1">
    <source>
        <dbReference type="PROSITE" id="PS51379"/>
    </source>
</evidence>
<evidence type="ECO:0000313" key="2">
    <source>
        <dbReference type="EMBL" id="BBO86041.1"/>
    </source>
</evidence>
<dbReference type="EMBL" id="AP021876">
    <property type="protein sequence ID" value="BBO86041.1"/>
    <property type="molecule type" value="Genomic_DNA"/>
</dbReference>
<dbReference type="Gene3D" id="3.30.70.20">
    <property type="match status" value="1"/>
</dbReference>
<evidence type="ECO:0000313" key="3">
    <source>
        <dbReference type="Proteomes" id="UP000425960"/>
    </source>
</evidence>
<feature type="domain" description="4Fe-4S ferredoxin-type" evidence="1">
    <location>
        <begin position="9"/>
        <end position="38"/>
    </location>
</feature>
<dbReference type="InterPro" id="IPR017896">
    <property type="entry name" value="4Fe4S_Fe-S-bd"/>
</dbReference>
<proteinExistence type="predicted"/>
<protein>
    <submittedName>
        <fullName evidence="2">Ferredoxin</fullName>
    </submittedName>
</protein>
<dbReference type="Proteomes" id="UP000425960">
    <property type="component" value="Chromosome"/>
</dbReference>
<accession>A0A5K8A0V8</accession>
<sequence>MAKIKKTIRRINIKADLCNGCRLCEIMCSAAHSTPKYGTINPARARIQIIRDPLKDIWLPVFAGEYTPAECSGRLNYEIDNKSYGECAFCRAVCPSRGRFVEPDSGLPLGCDMCQSDPELETPACVEWCMRDVLTYEEREVEVEEEDVKLDEMKIGLEALANRYGMDEIKDAVARMSQKA</sequence>
<dbReference type="KEGG" id="dov:DSCO28_66070"/>
<name>A0A5K8A0V8_9BACT</name>
<organism evidence="2 3">
    <name type="scientific">Desulfosarcina ovata subsp. sediminis</name>
    <dbReference type="NCBI Taxonomy" id="885957"/>
    <lineage>
        <taxon>Bacteria</taxon>
        <taxon>Pseudomonadati</taxon>
        <taxon>Thermodesulfobacteriota</taxon>
        <taxon>Desulfobacteria</taxon>
        <taxon>Desulfobacterales</taxon>
        <taxon>Desulfosarcinaceae</taxon>
        <taxon>Desulfosarcina</taxon>
    </lineage>
</organism>
<dbReference type="PROSITE" id="PS51379">
    <property type="entry name" value="4FE4S_FER_2"/>
    <property type="match status" value="1"/>
</dbReference>
<reference evidence="2 3" key="1">
    <citation type="submission" date="2019-11" db="EMBL/GenBank/DDBJ databases">
        <title>Comparative genomics of hydrocarbon-degrading Desulfosarcina strains.</title>
        <authorList>
            <person name="Watanabe M."/>
            <person name="Kojima H."/>
            <person name="Fukui M."/>
        </authorList>
    </citation>
    <scope>NUCLEOTIDE SEQUENCE [LARGE SCALE GENOMIC DNA]</scope>
    <source>
        <strain evidence="2 3">28bB2T</strain>
    </source>
</reference>
<dbReference type="RefSeq" id="WP_155325473.1">
    <property type="nucleotide sequence ID" value="NZ_AP021876.1"/>
</dbReference>
<dbReference type="AlphaFoldDB" id="A0A5K8A0V8"/>
<gene>
    <name evidence="2" type="ORF">DSCO28_66070</name>
</gene>